<dbReference type="EMBL" id="QSSQ01000044">
    <property type="protein sequence ID" value="RGL95806.1"/>
    <property type="molecule type" value="Genomic_DNA"/>
</dbReference>
<sequence length="75" mass="8740">MIKYKINVFEAMKKYGFNQTRLQQDNLLSKQTITNIGEGKSITLETLNKICLMARLQPGDIIEIIPSEEEKIKYY</sequence>
<reference evidence="2 3" key="1">
    <citation type="submission" date="2018-08" db="EMBL/GenBank/DDBJ databases">
        <title>A genome reference for cultivated species of the human gut microbiota.</title>
        <authorList>
            <person name="Zou Y."/>
            <person name="Xue W."/>
            <person name="Luo G."/>
        </authorList>
    </citation>
    <scope>NUCLEOTIDE SEQUENCE [LARGE SCALE GENOMIC DNA]</scope>
    <source>
        <strain evidence="2 3">TF05-11AC</strain>
    </source>
</reference>
<comment type="caution">
    <text evidence="2">The sequence shown here is derived from an EMBL/GenBank/DDBJ whole genome shotgun (WGS) entry which is preliminary data.</text>
</comment>
<evidence type="ECO:0000313" key="3">
    <source>
        <dbReference type="Proteomes" id="UP000261257"/>
    </source>
</evidence>
<dbReference type="Proteomes" id="UP000261257">
    <property type="component" value="Unassembled WGS sequence"/>
</dbReference>
<dbReference type="RefSeq" id="WP_117623800.1">
    <property type="nucleotide sequence ID" value="NZ_JBDMEE010000059.1"/>
</dbReference>
<evidence type="ECO:0000313" key="2">
    <source>
        <dbReference type="EMBL" id="RGL95806.1"/>
    </source>
</evidence>
<dbReference type="SUPFAM" id="SSF47413">
    <property type="entry name" value="lambda repressor-like DNA-binding domains"/>
    <property type="match status" value="1"/>
</dbReference>
<dbReference type="AlphaFoldDB" id="A0A3E4TVC9"/>
<dbReference type="Pfam" id="PF13443">
    <property type="entry name" value="HTH_26"/>
    <property type="match status" value="1"/>
</dbReference>
<gene>
    <name evidence="2" type="ORF">DXC39_27615</name>
</gene>
<dbReference type="InterPro" id="IPR001387">
    <property type="entry name" value="Cro/C1-type_HTH"/>
</dbReference>
<organism evidence="2 3">
    <name type="scientific">Hungatella hathewayi</name>
    <dbReference type="NCBI Taxonomy" id="154046"/>
    <lineage>
        <taxon>Bacteria</taxon>
        <taxon>Bacillati</taxon>
        <taxon>Bacillota</taxon>
        <taxon>Clostridia</taxon>
        <taxon>Lachnospirales</taxon>
        <taxon>Lachnospiraceae</taxon>
        <taxon>Hungatella</taxon>
    </lineage>
</organism>
<accession>A0A3E4TVC9</accession>
<protein>
    <submittedName>
        <fullName evidence="2">XRE family transcriptional regulator</fullName>
    </submittedName>
</protein>
<dbReference type="GO" id="GO:0003677">
    <property type="term" value="F:DNA binding"/>
    <property type="evidence" value="ECO:0007669"/>
    <property type="project" value="InterPro"/>
</dbReference>
<name>A0A3E4TVC9_9FIRM</name>
<feature type="domain" description="HTH cro/C1-type" evidence="1">
    <location>
        <begin position="11"/>
        <end position="66"/>
    </location>
</feature>
<evidence type="ECO:0000259" key="1">
    <source>
        <dbReference type="Pfam" id="PF13443"/>
    </source>
</evidence>
<proteinExistence type="predicted"/>
<dbReference type="InterPro" id="IPR010982">
    <property type="entry name" value="Lambda_DNA-bd_dom_sf"/>
</dbReference>